<name>A0ACD3B0H8_9AGAR</name>
<sequence>MHLLELPVEMLSTIVDHVRASESDHIYHDCATTSYDIVCYHRSLKSLSLVCSTIQPLAQRAHFLHVAIRPRTRYGHQNPFPCDLFLDLLNRRPLIASYVLGISLIDTGYTTGGAPPWIPRKASVVASILHRLPHPSTLHIFATRYFLTWSQIPEKLLTVMYAVVQRPSLTVLRLTGFQDLPVDLLDLCSHLQDLDMYLSRIKNPD</sequence>
<dbReference type="EMBL" id="ML208297">
    <property type="protein sequence ID" value="TFK71493.1"/>
    <property type="molecule type" value="Genomic_DNA"/>
</dbReference>
<protein>
    <submittedName>
        <fullName evidence="1">Uncharacterized protein</fullName>
    </submittedName>
</protein>
<reference evidence="1 2" key="1">
    <citation type="journal article" date="2019" name="Nat. Ecol. Evol.">
        <title>Megaphylogeny resolves global patterns of mushroom evolution.</title>
        <authorList>
            <person name="Varga T."/>
            <person name="Krizsan K."/>
            <person name="Foldi C."/>
            <person name="Dima B."/>
            <person name="Sanchez-Garcia M."/>
            <person name="Sanchez-Ramirez S."/>
            <person name="Szollosi G.J."/>
            <person name="Szarkandi J.G."/>
            <person name="Papp V."/>
            <person name="Albert L."/>
            <person name="Andreopoulos W."/>
            <person name="Angelini C."/>
            <person name="Antonin V."/>
            <person name="Barry K.W."/>
            <person name="Bougher N.L."/>
            <person name="Buchanan P."/>
            <person name="Buyck B."/>
            <person name="Bense V."/>
            <person name="Catcheside P."/>
            <person name="Chovatia M."/>
            <person name="Cooper J."/>
            <person name="Damon W."/>
            <person name="Desjardin D."/>
            <person name="Finy P."/>
            <person name="Geml J."/>
            <person name="Haridas S."/>
            <person name="Hughes K."/>
            <person name="Justo A."/>
            <person name="Karasinski D."/>
            <person name="Kautmanova I."/>
            <person name="Kiss B."/>
            <person name="Kocsube S."/>
            <person name="Kotiranta H."/>
            <person name="LaButti K.M."/>
            <person name="Lechner B.E."/>
            <person name="Liimatainen K."/>
            <person name="Lipzen A."/>
            <person name="Lukacs Z."/>
            <person name="Mihaltcheva S."/>
            <person name="Morgado L.N."/>
            <person name="Niskanen T."/>
            <person name="Noordeloos M.E."/>
            <person name="Ohm R.A."/>
            <person name="Ortiz-Santana B."/>
            <person name="Ovrebo C."/>
            <person name="Racz N."/>
            <person name="Riley R."/>
            <person name="Savchenko A."/>
            <person name="Shiryaev A."/>
            <person name="Soop K."/>
            <person name="Spirin V."/>
            <person name="Szebenyi C."/>
            <person name="Tomsovsky M."/>
            <person name="Tulloss R.E."/>
            <person name="Uehling J."/>
            <person name="Grigoriev I.V."/>
            <person name="Vagvolgyi C."/>
            <person name="Papp T."/>
            <person name="Martin F.M."/>
            <person name="Miettinen O."/>
            <person name="Hibbett D.S."/>
            <person name="Nagy L.G."/>
        </authorList>
    </citation>
    <scope>NUCLEOTIDE SEQUENCE [LARGE SCALE GENOMIC DNA]</scope>
    <source>
        <strain evidence="1 2">NL-1719</strain>
    </source>
</reference>
<evidence type="ECO:0000313" key="1">
    <source>
        <dbReference type="EMBL" id="TFK71493.1"/>
    </source>
</evidence>
<proteinExistence type="predicted"/>
<dbReference type="Proteomes" id="UP000308600">
    <property type="component" value="Unassembled WGS sequence"/>
</dbReference>
<gene>
    <name evidence="1" type="ORF">BDN72DRAFT_436768</name>
</gene>
<evidence type="ECO:0000313" key="2">
    <source>
        <dbReference type="Proteomes" id="UP000308600"/>
    </source>
</evidence>
<keyword evidence="2" id="KW-1185">Reference proteome</keyword>
<accession>A0ACD3B0H8</accession>
<organism evidence="1 2">
    <name type="scientific">Pluteus cervinus</name>
    <dbReference type="NCBI Taxonomy" id="181527"/>
    <lineage>
        <taxon>Eukaryota</taxon>
        <taxon>Fungi</taxon>
        <taxon>Dikarya</taxon>
        <taxon>Basidiomycota</taxon>
        <taxon>Agaricomycotina</taxon>
        <taxon>Agaricomycetes</taxon>
        <taxon>Agaricomycetidae</taxon>
        <taxon>Agaricales</taxon>
        <taxon>Pluteineae</taxon>
        <taxon>Pluteaceae</taxon>
        <taxon>Pluteus</taxon>
    </lineage>
</organism>